<dbReference type="EMBL" id="JAECZA010000015">
    <property type="protein sequence ID" value="MBH8572602.1"/>
    <property type="molecule type" value="Genomic_DNA"/>
</dbReference>
<dbReference type="Proteomes" id="UP000662314">
    <property type="component" value="Unassembled WGS sequence"/>
</dbReference>
<accession>A0A8J7LC90</accession>
<keyword evidence="4" id="KW-1185">Reference proteome</keyword>
<dbReference type="PANTHER" id="PTHR33352:SF3">
    <property type="entry name" value="SLR1612 PROTEIN"/>
    <property type="match status" value="1"/>
</dbReference>
<feature type="region of interest" description="Disordered" evidence="1">
    <location>
        <begin position="223"/>
        <end position="247"/>
    </location>
</feature>
<evidence type="ECO:0000259" key="2">
    <source>
        <dbReference type="Pfam" id="PF05685"/>
    </source>
</evidence>
<dbReference type="Pfam" id="PF05685">
    <property type="entry name" value="Uma2"/>
    <property type="match status" value="1"/>
</dbReference>
<feature type="domain" description="Putative restriction endonuclease" evidence="2">
    <location>
        <begin position="33"/>
        <end position="191"/>
    </location>
</feature>
<gene>
    <name evidence="3" type="ORF">I8752_06160</name>
</gene>
<evidence type="ECO:0000313" key="4">
    <source>
        <dbReference type="Proteomes" id="UP000662314"/>
    </source>
</evidence>
<dbReference type="InterPro" id="IPR008538">
    <property type="entry name" value="Uma2"/>
</dbReference>
<proteinExistence type="predicted"/>
<keyword evidence="3" id="KW-0540">Nuclease</keyword>
<evidence type="ECO:0000256" key="1">
    <source>
        <dbReference type="SAM" id="MobiDB-lite"/>
    </source>
</evidence>
<organism evidence="3 4">
    <name type="scientific">Dendronalium phyllosphericum CENA369</name>
    <dbReference type="NCBI Taxonomy" id="1725256"/>
    <lineage>
        <taxon>Bacteria</taxon>
        <taxon>Bacillati</taxon>
        <taxon>Cyanobacteriota</taxon>
        <taxon>Cyanophyceae</taxon>
        <taxon>Nostocales</taxon>
        <taxon>Nostocaceae</taxon>
        <taxon>Dendronalium</taxon>
        <taxon>Dendronalium phyllosphericum</taxon>
    </lineage>
</organism>
<dbReference type="AlphaFoldDB" id="A0A8J7LC90"/>
<sequence length="265" mass="31525">MYQPDPPRPPQETMPTMYDLPSELVGESGLPDEFHCIQADLLSETCQPPNYSSEEILVASDLNLYYDPRHTLWYKRPDWYMVLGIPNADRQQDLRLSYVIWQEGVDPFLVVELLSPGTEQEDLGQTLREVNKPPTKWEVYEQILRIPYYIVYDRYENYLRAFRLNGTRYEAIPLPENRFWLQELELGLGLWQGTYQKTTGLWLRWYNTTGWVLTLAEKAEQERQRAEQERQRAEQERQRAEQERQRAERLAEYLRSQGIDPDSLS</sequence>
<name>A0A8J7LC90_9NOST</name>
<dbReference type="GO" id="GO:0004519">
    <property type="term" value="F:endonuclease activity"/>
    <property type="evidence" value="ECO:0007669"/>
    <property type="project" value="UniProtKB-KW"/>
</dbReference>
<dbReference type="RefSeq" id="WP_214431427.1">
    <property type="nucleotide sequence ID" value="NZ_CAWPUQ010000057.1"/>
</dbReference>
<keyword evidence="3" id="KW-0378">Hydrolase</keyword>
<reference evidence="3 4" key="1">
    <citation type="journal article" date="2021" name="Int. J. Syst. Evol. Microbiol.">
        <title>Amazonocrinis nigriterrae gen. nov., sp. nov., Atlanticothrix silvestris gen. nov., sp. nov. and Dendronalium phyllosphericum gen. nov., sp. nov., nostocacean cyanobacteria from Brazilian environments.</title>
        <authorList>
            <person name="Alvarenga D.O."/>
            <person name="Andreote A.P.D."/>
            <person name="Branco L.H.Z."/>
            <person name="Delbaje E."/>
            <person name="Cruz R.B."/>
            <person name="Varani A.M."/>
            <person name="Fiore M.F."/>
        </authorList>
    </citation>
    <scope>NUCLEOTIDE SEQUENCE [LARGE SCALE GENOMIC DNA]</scope>
    <source>
        <strain evidence="3 4">CENA369</strain>
    </source>
</reference>
<comment type="caution">
    <text evidence="3">The sequence shown here is derived from an EMBL/GenBank/DDBJ whole genome shotgun (WGS) entry which is preliminary data.</text>
</comment>
<evidence type="ECO:0000313" key="3">
    <source>
        <dbReference type="EMBL" id="MBH8572602.1"/>
    </source>
</evidence>
<keyword evidence="3" id="KW-0255">Endonuclease</keyword>
<dbReference type="PANTHER" id="PTHR33352">
    <property type="entry name" value="SLR1095 PROTEIN"/>
    <property type="match status" value="1"/>
</dbReference>
<dbReference type="InterPro" id="IPR012296">
    <property type="entry name" value="Nuclease_put_TT1808"/>
</dbReference>
<protein>
    <submittedName>
        <fullName evidence="3">Uma2 family endonuclease</fullName>
    </submittedName>
</protein>
<dbReference type="Gene3D" id="3.90.1570.10">
    <property type="entry name" value="tt1808, chain A"/>
    <property type="match status" value="1"/>
</dbReference>
<dbReference type="CDD" id="cd06260">
    <property type="entry name" value="DUF820-like"/>
    <property type="match status" value="1"/>
</dbReference>